<organism evidence="3 4">
    <name type="scientific">Sphingobium herbicidovorans (strain ATCC 700291 / DSM 11019 / CCUG 56400 / KCTC 2939 / LMG 18315 / NBRC 16415 / MH)</name>
    <name type="common">Sphingomonas herbicidovorans</name>
    <dbReference type="NCBI Taxonomy" id="1219045"/>
    <lineage>
        <taxon>Bacteria</taxon>
        <taxon>Pseudomonadati</taxon>
        <taxon>Pseudomonadota</taxon>
        <taxon>Alphaproteobacteria</taxon>
        <taxon>Sphingomonadales</taxon>
        <taxon>Sphingomonadaceae</taxon>
        <taxon>Sphingobium</taxon>
    </lineage>
</organism>
<reference evidence="3" key="1">
    <citation type="submission" date="2014-08" db="EMBL/GenBank/DDBJ databases">
        <title>Draft genome sequences of Sphingobium herbicidovorans.</title>
        <authorList>
            <person name="Gan H.M."/>
            <person name="Gan H.Y."/>
            <person name="Savka M.A."/>
        </authorList>
    </citation>
    <scope>NUCLEOTIDE SEQUENCE [LARGE SCALE GENOMIC DNA]</scope>
    <source>
        <strain evidence="3">NBRC 16415</strain>
    </source>
</reference>
<dbReference type="EMBL" id="JFZA02000034">
    <property type="protein sequence ID" value="KFG89177.1"/>
    <property type="molecule type" value="Genomic_DNA"/>
</dbReference>
<evidence type="ECO:0000259" key="2">
    <source>
        <dbReference type="SMART" id="SM00198"/>
    </source>
</evidence>
<dbReference type="PROSITE" id="PS01009">
    <property type="entry name" value="CRISP_1"/>
    <property type="match status" value="1"/>
</dbReference>
<gene>
    <name evidence="3" type="ORF">BV98_003004</name>
</gene>
<dbReference type="Gene3D" id="3.40.33.10">
    <property type="entry name" value="CAP"/>
    <property type="match status" value="1"/>
</dbReference>
<feature type="domain" description="SCP" evidence="2">
    <location>
        <begin position="58"/>
        <end position="199"/>
    </location>
</feature>
<dbReference type="Proteomes" id="UP000024284">
    <property type="component" value="Unassembled WGS sequence"/>
</dbReference>
<feature type="signal peptide" evidence="1">
    <location>
        <begin position="1"/>
        <end position="29"/>
    </location>
</feature>
<feature type="chain" id="PRO_5001813234" evidence="1">
    <location>
        <begin position="30"/>
        <end position="219"/>
    </location>
</feature>
<evidence type="ECO:0000313" key="4">
    <source>
        <dbReference type="Proteomes" id="UP000024284"/>
    </source>
</evidence>
<sequence>MTGGRIRRLWVARLAIAGAAVVIADSAMAMSGHQARQSERVMPASYYGIKEADRDDDLLRDVTLGMHNDERKSLGLPLLSWDNALAEDAARYARQMAVTNHFQHSPRSSRSVPSGENLWMGPRRLYEYDVMIGAFLDEKRLFRRGGKLPNISVSGRWQDVGHYTQMIWRGTRKLGCALADGQNYEYLVCRYFPAGNNFGQGPLDADDSPRGSQFASGAE</sequence>
<dbReference type="PANTHER" id="PTHR10334">
    <property type="entry name" value="CYSTEINE-RICH SECRETORY PROTEIN-RELATED"/>
    <property type="match status" value="1"/>
</dbReference>
<dbReference type="AlphaFoldDB" id="A0A086P709"/>
<proteinExistence type="predicted"/>
<protein>
    <submittedName>
        <fullName evidence="3">Pathogenesis-related protein</fullName>
    </submittedName>
</protein>
<dbReference type="PRINTS" id="PR00837">
    <property type="entry name" value="V5TPXLIKE"/>
</dbReference>
<dbReference type="InterPro" id="IPR002413">
    <property type="entry name" value="V5_allergen-like"/>
</dbReference>
<dbReference type="eggNOG" id="COG2340">
    <property type="taxonomic scope" value="Bacteria"/>
</dbReference>
<accession>A0A086P709</accession>
<comment type="caution">
    <text evidence="3">The sequence shown here is derived from an EMBL/GenBank/DDBJ whole genome shotgun (WGS) entry which is preliminary data.</text>
</comment>
<dbReference type="PATRIC" id="fig|1219045.3.peg.3045"/>
<keyword evidence="4" id="KW-1185">Reference proteome</keyword>
<dbReference type="Pfam" id="PF00188">
    <property type="entry name" value="CAP"/>
    <property type="match status" value="1"/>
</dbReference>
<dbReference type="InterPro" id="IPR035940">
    <property type="entry name" value="CAP_sf"/>
</dbReference>
<dbReference type="InterPro" id="IPR001283">
    <property type="entry name" value="CRISP-related"/>
</dbReference>
<dbReference type="STRING" id="76947.GCA_002080435_02237"/>
<dbReference type="PRINTS" id="PR00838">
    <property type="entry name" value="V5ALLERGEN"/>
</dbReference>
<dbReference type="InterPro" id="IPR018244">
    <property type="entry name" value="Allrgn_V5/Tpx1_CS"/>
</dbReference>
<dbReference type="GO" id="GO:0005576">
    <property type="term" value="C:extracellular region"/>
    <property type="evidence" value="ECO:0007669"/>
    <property type="project" value="InterPro"/>
</dbReference>
<name>A0A086P709_SPHHM</name>
<evidence type="ECO:0000313" key="3">
    <source>
        <dbReference type="EMBL" id="KFG89177.1"/>
    </source>
</evidence>
<dbReference type="SMART" id="SM00198">
    <property type="entry name" value="SCP"/>
    <property type="match status" value="1"/>
</dbReference>
<keyword evidence="1" id="KW-0732">Signal</keyword>
<dbReference type="SUPFAM" id="SSF55797">
    <property type="entry name" value="PR-1-like"/>
    <property type="match status" value="1"/>
</dbReference>
<dbReference type="InterPro" id="IPR014044">
    <property type="entry name" value="CAP_dom"/>
</dbReference>
<dbReference type="PROSITE" id="PS01010">
    <property type="entry name" value="CRISP_2"/>
    <property type="match status" value="1"/>
</dbReference>
<evidence type="ECO:0000256" key="1">
    <source>
        <dbReference type="SAM" id="SignalP"/>
    </source>
</evidence>